<feature type="transmembrane region" description="Helical" evidence="7">
    <location>
        <begin position="73"/>
        <end position="91"/>
    </location>
</feature>
<dbReference type="EMBL" id="FUWS01000014">
    <property type="protein sequence ID" value="SKA35435.1"/>
    <property type="molecule type" value="Genomic_DNA"/>
</dbReference>
<dbReference type="Proteomes" id="UP000190637">
    <property type="component" value="Unassembled WGS sequence"/>
</dbReference>
<evidence type="ECO:0000313" key="8">
    <source>
        <dbReference type="EMBL" id="SKA35435.1"/>
    </source>
</evidence>
<feature type="transmembrane region" description="Helical" evidence="7">
    <location>
        <begin position="111"/>
        <end position="134"/>
    </location>
</feature>
<evidence type="ECO:0000256" key="7">
    <source>
        <dbReference type="SAM" id="Phobius"/>
    </source>
</evidence>
<keyword evidence="5 7" id="KW-1133">Transmembrane helix</keyword>
<dbReference type="InterPro" id="IPR005524">
    <property type="entry name" value="DUF318"/>
</dbReference>
<organism evidence="8 9">
    <name type="scientific">Marinactinospora thermotolerans DSM 45154</name>
    <dbReference type="NCBI Taxonomy" id="1122192"/>
    <lineage>
        <taxon>Bacteria</taxon>
        <taxon>Bacillati</taxon>
        <taxon>Actinomycetota</taxon>
        <taxon>Actinomycetes</taxon>
        <taxon>Streptosporangiales</taxon>
        <taxon>Nocardiopsidaceae</taxon>
        <taxon>Marinactinospora</taxon>
    </lineage>
</organism>
<feature type="transmembrane region" description="Helical" evidence="7">
    <location>
        <begin position="23"/>
        <end position="41"/>
    </location>
</feature>
<feature type="transmembrane region" description="Helical" evidence="7">
    <location>
        <begin position="168"/>
        <end position="189"/>
    </location>
</feature>
<feature type="transmembrane region" description="Helical" evidence="7">
    <location>
        <begin position="253"/>
        <end position="273"/>
    </location>
</feature>
<dbReference type="GO" id="GO:0005886">
    <property type="term" value="C:plasma membrane"/>
    <property type="evidence" value="ECO:0007669"/>
    <property type="project" value="UniProtKB-SubCell"/>
</dbReference>
<evidence type="ECO:0008006" key="10">
    <source>
        <dbReference type="Google" id="ProtNLM"/>
    </source>
</evidence>
<keyword evidence="3" id="KW-1003">Cell membrane</keyword>
<feature type="transmembrane region" description="Helical" evidence="7">
    <location>
        <begin position="141"/>
        <end position="162"/>
    </location>
</feature>
<evidence type="ECO:0000256" key="4">
    <source>
        <dbReference type="ARBA" id="ARBA00022692"/>
    </source>
</evidence>
<comment type="subcellular location">
    <subcellularLocation>
        <location evidence="1">Cell membrane</location>
        <topology evidence="1">Multi-pass membrane protein</topology>
    </subcellularLocation>
</comment>
<dbReference type="Pfam" id="PF03773">
    <property type="entry name" value="ArsP_1"/>
    <property type="match status" value="1"/>
</dbReference>
<name>A0A1T4T4L0_9ACTN</name>
<evidence type="ECO:0000256" key="5">
    <source>
        <dbReference type="ARBA" id="ARBA00022989"/>
    </source>
</evidence>
<comment type="similarity">
    <text evidence="2">Belongs to the UPF0718 family.</text>
</comment>
<dbReference type="AlphaFoldDB" id="A0A1T4T4L0"/>
<dbReference type="STRING" id="1122192.SAMN02745673_04503"/>
<gene>
    <name evidence="8" type="ORF">SAMN02745673_04503</name>
</gene>
<feature type="transmembrane region" description="Helical" evidence="7">
    <location>
        <begin position="321"/>
        <end position="342"/>
    </location>
</feature>
<dbReference type="RefSeq" id="WP_078763725.1">
    <property type="nucleotide sequence ID" value="NZ_FUWS01000014.1"/>
</dbReference>
<evidence type="ECO:0000256" key="1">
    <source>
        <dbReference type="ARBA" id="ARBA00004651"/>
    </source>
</evidence>
<feature type="transmembrane region" description="Helical" evidence="7">
    <location>
        <begin position="230"/>
        <end position="247"/>
    </location>
</feature>
<feature type="transmembrane region" description="Helical" evidence="7">
    <location>
        <begin position="280"/>
        <end position="301"/>
    </location>
</feature>
<evidence type="ECO:0000256" key="3">
    <source>
        <dbReference type="ARBA" id="ARBA00022475"/>
    </source>
</evidence>
<evidence type="ECO:0000313" key="9">
    <source>
        <dbReference type="Proteomes" id="UP000190637"/>
    </source>
</evidence>
<reference evidence="8 9" key="1">
    <citation type="submission" date="2017-02" db="EMBL/GenBank/DDBJ databases">
        <authorList>
            <person name="Peterson S.W."/>
        </authorList>
    </citation>
    <scope>NUCLEOTIDE SEQUENCE [LARGE SCALE GENOMIC DNA]</scope>
    <source>
        <strain evidence="8 9">DSM 45154</strain>
    </source>
</reference>
<keyword evidence="9" id="KW-1185">Reference proteome</keyword>
<keyword evidence="6 7" id="KW-0472">Membrane</keyword>
<protein>
    <recommendedName>
        <fullName evidence="10">Permease</fullName>
    </recommendedName>
</protein>
<evidence type="ECO:0000256" key="6">
    <source>
        <dbReference type="ARBA" id="ARBA00023136"/>
    </source>
</evidence>
<dbReference type="PANTHER" id="PTHR43299">
    <property type="entry name" value="UPF0718 PROTEIN YRAQ"/>
    <property type="match status" value="1"/>
</dbReference>
<keyword evidence="4 7" id="KW-0812">Transmembrane</keyword>
<evidence type="ECO:0000256" key="2">
    <source>
        <dbReference type="ARBA" id="ARBA00006386"/>
    </source>
</evidence>
<accession>A0A1T4T4L0</accession>
<sequence>MWTPPPSPSSATVASEDRGRPRIALLALLGVAPSAWALWWFGGGHGGAGELTEAGGPDLMAGLGHAVDLLGRVWPLLLAGLVVGAALEAFLPRRAAVAALGDGSRPLRAALAGAALGAGSLLCVSGTTPVALALRRRGAPLAGTVAFWTVGPLLNPAALALLASVLPWPWVAARVAAGVLLVIFVAGCLRDRVGRGPLRLPPPARRAPGADAGGAVRAFGRALAGMARTLLPDYLILLLATGIARTWLGAVPWQGWVVAGIAVAAVAGVLLVVPLGGEVPIVVGMAASGAVGAAGALLVTLPLAGLPTLLPLRGAVAPRVLAVSSCAAVLVGLTVGGVLAVLDAGLVQ</sequence>
<proteinExistence type="inferred from homology"/>
<dbReference type="PANTHER" id="PTHR43299:SF1">
    <property type="entry name" value="UPF0718 PROTEIN YRAQ"/>
    <property type="match status" value="1"/>
</dbReference>